<name>A0A2I0UCU2_LIMLA</name>
<dbReference type="GO" id="GO:0007508">
    <property type="term" value="P:larval heart development"/>
    <property type="evidence" value="ECO:0007669"/>
    <property type="project" value="TreeGrafter"/>
</dbReference>
<keyword evidence="1" id="KW-0548">Nucleotidyltransferase</keyword>
<keyword evidence="2" id="KW-1185">Reference proteome</keyword>
<reference evidence="2" key="1">
    <citation type="submission" date="2017-11" db="EMBL/GenBank/DDBJ databases">
        <authorList>
            <person name="Lima N.C."/>
            <person name="Parody-Merino A.M."/>
            <person name="Battley P.F."/>
            <person name="Fidler A.E."/>
            <person name="Prosdocimi F."/>
        </authorList>
    </citation>
    <scope>NUCLEOTIDE SEQUENCE [LARGE SCALE GENOMIC DNA]</scope>
</reference>
<evidence type="ECO:0000313" key="1">
    <source>
        <dbReference type="EMBL" id="PKU43854.1"/>
    </source>
</evidence>
<keyword evidence="1" id="KW-0808">Transferase</keyword>
<sequence>MDDLIGKEKQMKYSSDHLKTDNGSLGCSDKIIEFNIPGSVKNVSGRIKPQNFIRADFTLLRELLGGIPEESALEAKGVQEYWETFRDSFLQAQEQSIHLNGKRSRHSKKPVWLNSELLRELRCKKGTRERWKREQASIAEYRNTSWARRDAERKPKGQLEPKLARDVKSSKKVLIYGM</sequence>
<organism evidence="1 2">
    <name type="scientific">Limosa lapponica baueri</name>
    <dbReference type="NCBI Taxonomy" id="1758121"/>
    <lineage>
        <taxon>Eukaryota</taxon>
        <taxon>Metazoa</taxon>
        <taxon>Chordata</taxon>
        <taxon>Craniata</taxon>
        <taxon>Vertebrata</taxon>
        <taxon>Euteleostomi</taxon>
        <taxon>Archelosauria</taxon>
        <taxon>Archosauria</taxon>
        <taxon>Dinosauria</taxon>
        <taxon>Saurischia</taxon>
        <taxon>Theropoda</taxon>
        <taxon>Coelurosauria</taxon>
        <taxon>Aves</taxon>
        <taxon>Neognathae</taxon>
        <taxon>Neoaves</taxon>
        <taxon>Charadriiformes</taxon>
        <taxon>Scolopacidae</taxon>
        <taxon>Limosa</taxon>
    </lineage>
</organism>
<dbReference type="EMBL" id="KZ505866">
    <property type="protein sequence ID" value="PKU43854.1"/>
    <property type="molecule type" value="Genomic_DNA"/>
</dbReference>
<dbReference type="GO" id="GO:0031012">
    <property type="term" value="C:extracellular matrix"/>
    <property type="evidence" value="ECO:0007669"/>
    <property type="project" value="TreeGrafter"/>
</dbReference>
<dbReference type="GO" id="GO:0003964">
    <property type="term" value="F:RNA-directed DNA polymerase activity"/>
    <property type="evidence" value="ECO:0007669"/>
    <property type="project" value="UniProtKB-KW"/>
</dbReference>
<gene>
    <name evidence="1" type="ORF">llap_5826</name>
</gene>
<evidence type="ECO:0000313" key="2">
    <source>
        <dbReference type="Proteomes" id="UP000233556"/>
    </source>
</evidence>
<dbReference type="GO" id="GO:0061343">
    <property type="term" value="P:cell adhesion involved in heart morphogenesis"/>
    <property type="evidence" value="ECO:0007669"/>
    <property type="project" value="TreeGrafter"/>
</dbReference>
<protein>
    <submittedName>
        <fullName evidence="1">Rna-directed dna polymerase from mobile element jockey-like</fullName>
    </submittedName>
</protein>
<dbReference type="Proteomes" id="UP000233556">
    <property type="component" value="Unassembled WGS sequence"/>
</dbReference>
<dbReference type="PANTHER" id="PTHR33395:SF22">
    <property type="entry name" value="REVERSE TRANSCRIPTASE DOMAIN-CONTAINING PROTEIN"/>
    <property type="match status" value="1"/>
</dbReference>
<accession>A0A2I0UCU2</accession>
<dbReference type="AlphaFoldDB" id="A0A2I0UCU2"/>
<proteinExistence type="predicted"/>
<dbReference type="PANTHER" id="PTHR33395">
    <property type="entry name" value="TRANSCRIPTASE, PUTATIVE-RELATED-RELATED"/>
    <property type="match status" value="1"/>
</dbReference>
<keyword evidence="1" id="KW-0695">RNA-directed DNA polymerase</keyword>
<reference evidence="2" key="2">
    <citation type="submission" date="2017-12" db="EMBL/GenBank/DDBJ databases">
        <title>Genome sequence of the Bar-tailed Godwit (Limosa lapponica baueri).</title>
        <authorList>
            <person name="Lima N.C.B."/>
            <person name="Parody-Merino A.M."/>
            <person name="Battley P.F."/>
            <person name="Fidler A.E."/>
            <person name="Prosdocimi F."/>
        </authorList>
    </citation>
    <scope>NUCLEOTIDE SEQUENCE [LARGE SCALE GENOMIC DNA]</scope>
</reference>